<dbReference type="CDD" id="cd01359">
    <property type="entry name" value="Argininosuccinate_lyase"/>
    <property type="match status" value="1"/>
</dbReference>
<feature type="domain" description="Argininosuccinate lyase C-terminal" evidence="8">
    <location>
        <begin position="356"/>
        <end position="410"/>
    </location>
</feature>
<comment type="similarity">
    <text evidence="5">Belongs to the lyase 1 family. Argininosuccinate lyase subfamily.</text>
</comment>
<dbReference type="PANTHER" id="PTHR43814">
    <property type="entry name" value="ARGININOSUCCINATE LYASE"/>
    <property type="match status" value="1"/>
</dbReference>
<organism evidence="9">
    <name type="scientific">Thermodesulforhabdus norvegica</name>
    <dbReference type="NCBI Taxonomy" id="39841"/>
    <lineage>
        <taxon>Bacteria</taxon>
        <taxon>Pseudomonadati</taxon>
        <taxon>Thermodesulfobacteriota</taxon>
        <taxon>Syntrophobacteria</taxon>
        <taxon>Syntrophobacterales</taxon>
        <taxon>Thermodesulforhabdaceae</taxon>
        <taxon>Thermodesulforhabdus</taxon>
    </lineage>
</organism>
<comment type="caution">
    <text evidence="9">The sequence shown here is derived from an EMBL/GenBank/DDBJ whole genome shotgun (WGS) entry which is preliminary data.</text>
</comment>
<dbReference type="HAMAP" id="MF_00006">
    <property type="entry name" value="Arg_succ_lyase"/>
    <property type="match status" value="1"/>
</dbReference>
<dbReference type="InterPro" id="IPR029419">
    <property type="entry name" value="Arg_succ_lyase_C"/>
</dbReference>
<keyword evidence="6" id="KW-0175">Coiled coil</keyword>
<dbReference type="InterPro" id="IPR000362">
    <property type="entry name" value="Fumarate_lyase_fam"/>
</dbReference>
<proteinExistence type="inferred from homology"/>
<dbReference type="InterPro" id="IPR024083">
    <property type="entry name" value="Fumarase/histidase_N"/>
</dbReference>
<comment type="catalytic activity">
    <reaction evidence="1 5">
        <text>2-(N(omega)-L-arginino)succinate = fumarate + L-arginine</text>
        <dbReference type="Rhea" id="RHEA:24020"/>
        <dbReference type="ChEBI" id="CHEBI:29806"/>
        <dbReference type="ChEBI" id="CHEBI:32682"/>
        <dbReference type="ChEBI" id="CHEBI:57472"/>
        <dbReference type="EC" id="4.3.2.1"/>
    </reaction>
</comment>
<comment type="pathway">
    <text evidence="2 5">Amino-acid biosynthesis; L-arginine biosynthesis; L-arginine from L-ornithine and carbamoyl phosphate: step 3/3.</text>
</comment>
<evidence type="ECO:0000256" key="3">
    <source>
        <dbReference type="ARBA" id="ARBA00012338"/>
    </source>
</evidence>
<dbReference type="Gene3D" id="1.20.200.10">
    <property type="entry name" value="Fumarase/aspartase (Central domain)"/>
    <property type="match status" value="1"/>
</dbReference>
<accession>A0A7C0WVR9</accession>
<dbReference type="GO" id="GO:0005829">
    <property type="term" value="C:cytosol"/>
    <property type="evidence" value="ECO:0007669"/>
    <property type="project" value="TreeGrafter"/>
</dbReference>
<dbReference type="Gene3D" id="1.10.275.10">
    <property type="entry name" value="Fumarase/aspartase (N-terminal domain)"/>
    <property type="match status" value="1"/>
</dbReference>
<dbReference type="Pfam" id="PF14698">
    <property type="entry name" value="ASL_C2"/>
    <property type="match status" value="1"/>
</dbReference>
<dbReference type="InterPro" id="IPR009049">
    <property type="entry name" value="Argininosuccinate_lyase"/>
</dbReference>
<keyword evidence="5" id="KW-0028">Amino-acid biosynthesis</keyword>
<evidence type="ECO:0000256" key="2">
    <source>
        <dbReference type="ARBA" id="ARBA00004941"/>
    </source>
</evidence>
<feature type="coiled-coil region" evidence="6">
    <location>
        <begin position="456"/>
        <end position="483"/>
    </location>
</feature>
<evidence type="ECO:0000256" key="1">
    <source>
        <dbReference type="ARBA" id="ARBA00000985"/>
    </source>
</evidence>
<dbReference type="Pfam" id="PF00206">
    <property type="entry name" value="Lyase_1"/>
    <property type="match status" value="1"/>
</dbReference>
<evidence type="ECO:0000256" key="6">
    <source>
        <dbReference type="SAM" id="Coils"/>
    </source>
</evidence>
<keyword evidence="5 9" id="KW-0456">Lyase</keyword>
<dbReference type="AlphaFoldDB" id="A0A7C0WVR9"/>
<dbReference type="PRINTS" id="PR00145">
    <property type="entry name" value="ARGSUCLYASE"/>
</dbReference>
<evidence type="ECO:0000256" key="5">
    <source>
        <dbReference type="HAMAP-Rule" id="MF_00006"/>
    </source>
</evidence>
<protein>
    <recommendedName>
        <fullName evidence="3 5">Argininosuccinate lyase</fullName>
        <shortName evidence="5">ASAL</shortName>
        <ecNumber evidence="3 5">4.3.2.1</ecNumber>
    </recommendedName>
    <alternativeName>
        <fullName evidence="5">Arginosuccinase</fullName>
    </alternativeName>
</protein>
<dbReference type="EMBL" id="DQZW01000337">
    <property type="protein sequence ID" value="HDL90650.1"/>
    <property type="molecule type" value="Genomic_DNA"/>
</dbReference>
<comment type="subcellular location">
    <subcellularLocation>
        <location evidence="5">Cytoplasm</location>
    </subcellularLocation>
</comment>
<dbReference type="GO" id="GO:0042450">
    <property type="term" value="P:L-arginine biosynthetic process via ornithine"/>
    <property type="evidence" value="ECO:0007669"/>
    <property type="project" value="UniProtKB-UniRule"/>
</dbReference>
<evidence type="ECO:0000259" key="8">
    <source>
        <dbReference type="Pfam" id="PF14698"/>
    </source>
</evidence>
<dbReference type="InterPro" id="IPR008948">
    <property type="entry name" value="L-Aspartase-like"/>
</dbReference>
<dbReference type="InterPro" id="IPR022761">
    <property type="entry name" value="Fumarate_lyase_N"/>
</dbReference>
<dbReference type="PANTHER" id="PTHR43814:SF1">
    <property type="entry name" value="ARGININOSUCCINATE LYASE"/>
    <property type="match status" value="1"/>
</dbReference>
<reference evidence="9" key="1">
    <citation type="journal article" date="2020" name="mSystems">
        <title>Genome- and Community-Level Interaction Insights into Carbon Utilization and Element Cycling Functions of Hydrothermarchaeota in Hydrothermal Sediment.</title>
        <authorList>
            <person name="Zhou Z."/>
            <person name="Liu Y."/>
            <person name="Xu W."/>
            <person name="Pan J."/>
            <person name="Luo Z.H."/>
            <person name="Li M."/>
        </authorList>
    </citation>
    <scope>NUCLEOTIDE SEQUENCE [LARGE SCALE GENOMIC DNA]</scope>
    <source>
        <strain evidence="9">HyVt-19</strain>
    </source>
</reference>
<dbReference type="NCBIfam" id="TIGR00838">
    <property type="entry name" value="argH"/>
    <property type="match status" value="1"/>
</dbReference>
<keyword evidence="5" id="KW-0963">Cytoplasm</keyword>
<dbReference type="PRINTS" id="PR00149">
    <property type="entry name" value="FUMRATELYASE"/>
</dbReference>
<dbReference type="Proteomes" id="UP000886355">
    <property type="component" value="Unassembled WGS sequence"/>
</dbReference>
<gene>
    <name evidence="5 9" type="primary">argH</name>
    <name evidence="9" type="ORF">ENG14_07080</name>
</gene>
<dbReference type="SUPFAM" id="SSF48557">
    <property type="entry name" value="L-aspartase-like"/>
    <property type="match status" value="1"/>
</dbReference>
<evidence type="ECO:0000259" key="7">
    <source>
        <dbReference type="Pfam" id="PF00206"/>
    </source>
</evidence>
<evidence type="ECO:0000313" key="9">
    <source>
        <dbReference type="EMBL" id="HDL90650.1"/>
    </source>
</evidence>
<name>A0A7C0WVR9_9BACT</name>
<dbReference type="EC" id="4.3.2.1" evidence="3 5"/>
<feature type="domain" description="Fumarate lyase N-terminal" evidence="7">
    <location>
        <begin position="56"/>
        <end position="294"/>
    </location>
</feature>
<sequence length="500" mass="56302">MLFKNGRIKSSRKDVIHFISSIKDDKKLLRHVIEINEAHTTMLMEQKIIEDEQGVELLNALEKLKSGAKIKSWLEDIHVYVEEEVAKTAGEAGGNLHIAKSRNDQVATAIRMELREELINLMKVMLKFQKNLLKKAEKHVETIIPGYTHLRPAQPITFAHYLLYQFDAFQRNLQRLIECYVRVNCCPMGAAALATTSFPINRERIAELLGFDEVLENSIDAVGSRDFILETLGILSIIAIDISRLAEDLIIWSTPEFDLIELPDEFCSTSSIMPHKKNPDVLEVIRARMSHVIGNFTVCALTLKSLPSGYNLDFQEVTPKLWEALQKVNESLNMLSDLMMLCKPKEQTTESPTLKFSTLTELVKLLFQKHGVPFRTAHKIVGAFVRRLSEHGLTLKDATPEMLKETAEEIAGVPLKISASDLKAADVIGFVKTHNIQGGPSPTEVRRMLNSRKNLLTSMNAQVAEIEAKIANTYRKLSELISKIVQSTTTKKFKNCGAKV</sequence>
<dbReference type="GO" id="GO:0004056">
    <property type="term" value="F:argininosuccinate lyase activity"/>
    <property type="evidence" value="ECO:0007669"/>
    <property type="project" value="UniProtKB-UniRule"/>
</dbReference>
<dbReference type="UniPathway" id="UPA00068">
    <property type="reaction ID" value="UER00114"/>
</dbReference>
<evidence type="ECO:0000256" key="4">
    <source>
        <dbReference type="ARBA" id="ARBA00022571"/>
    </source>
</evidence>
<dbReference type="Gene3D" id="1.10.40.30">
    <property type="entry name" value="Fumarase/aspartase (C-terminal domain)"/>
    <property type="match status" value="1"/>
</dbReference>
<keyword evidence="4 5" id="KW-0055">Arginine biosynthesis</keyword>
<dbReference type="FunFam" id="1.20.200.10:FF:000015">
    <property type="entry name" value="argininosuccinate lyase isoform X2"/>
    <property type="match status" value="1"/>
</dbReference>